<dbReference type="KEGG" id="ote:Oter_0251"/>
<name>B1ZPD7_OPITP</name>
<evidence type="ECO:0000313" key="3">
    <source>
        <dbReference type="Proteomes" id="UP000007013"/>
    </source>
</evidence>
<dbReference type="PANTHER" id="PTHR43267">
    <property type="entry name" value="TRNA THREONYLCARBAMOYLADENOSINE DEHYDRATASE"/>
    <property type="match status" value="1"/>
</dbReference>
<proteinExistence type="predicted"/>
<dbReference type="AlphaFoldDB" id="B1ZPD7"/>
<dbReference type="Proteomes" id="UP000007013">
    <property type="component" value="Chromosome"/>
</dbReference>
<reference evidence="2 3" key="1">
    <citation type="journal article" date="2011" name="J. Bacteriol.">
        <title>Genome sequence of the verrucomicrobium Opitutus terrae PB90-1, an abundant inhabitant of rice paddy soil ecosystems.</title>
        <authorList>
            <person name="van Passel M.W."/>
            <person name="Kant R."/>
            <person name="Palva A."/>
            <person name="Copeland A."/>
            <person name="Lucas S."/>
            <person name="Lapidus A."/>
            <person name="Glavina del Rio T."/>
            <person name="Pitluck S."/>
            <person name="Goltsman E."/>
            <person name="Clum A."/>
            <person name="Sun H."/>
            <person name="Schmutz J."/>
            <person name="Larimer F.W."/>
            <person name="Land M.L."/>
            <person name="Hauser L."/>
            <person name="Kyrpides N."/>
            <person name="Mikhailova N."/>
            <person name="Richardson P.P."/>
            <person name="Janssen P.H."/>
            <person name="de Vos W.M."/>
            <person name="Smidt H."/>
        </authorList>
    </citation>
    <scope>NUCLEOTIDE SEQUENCE [LARGE SCALE GENOMIC DNA]</scope>
    <source>
        <strain evidence="3">DSM 11246 / JCM 15787 / PB90-1</strain>
    </source>
</reference>
<protein>
    <submittedName>
        <fullName evidence="2">UBA/THIF-type NAD/FAD binding protein</fullName>
    </submittedName>
</protein>
<dbReference type="RefSeq" id="WP_012373080.1">
    <property type="nucleotide sequence ID" value="NC_010571.1"/>
</dbReference>
<dbReference type="InterPro" id="IPR045886">
    <property type="entry name" value="ThiF/MoeB/HesA"/>
</dbReference>
<dbReference type="GO" id="GO:0008641">
    <property type="term" value="F:ubiquitin-like modifier activating enzyme activity"/>
    <property type="evidence" value="ECO:0007669"/>
    <property type="project" value="InterPro"/>
</dbReference>
<dbReference type="HOGENOM" id="CLU_013325_4_0_0"/>
<dbReference type="GO" id="GO:0061503">
    <property type="term" value="F:tRNA threonylcarbamoyladenosine dehydratase"/>
    <property type="evidence" value="ECO:0007669"/>
    <property type="project" value="TreeGrafter"/>
</dbReference>
<accession>B1ZPD7</accession>
<keyword evidence="3" id="KW-1185">Reference proteome</keyword>
<evidence type="ECO:0000313" key="2">
    <source>
        <dbReference type="EMBL" id="ACB73542.1"/>
    </source>
</evidence>
<dbReference type="eggNOG" id="COG1179">
    <property type="taxonomic scope" value="Bacteria"/>
</dbReference>
<dbReference type="InterPro" id="IPR000594">
    <property type="entry name" value="ThiF_NAD_FAD-bd"/>
</dbReference>
<dbReference type="Pfam" id="PF00899">
    <property type="entry name" value="ThiF"/>
    <property type="match status" value="1"/>
</dbReference>
<dbReference type="InterPro" id="IPR035985">
    <property type="entry name" value="Ubiquitin-activating_enz"/>
</dbReference>
<dbReference type="CDD" id="cd00755">
    <property type="entry name" value="YgdL_like"/>
    <property type="match status" value="1"/>
</dbReference>
<feature type="domain" description="THIF-type NAD/FAD binding fold" evidence="1">
    <location>
        <begin position="13"/>
        <end position="259"/>
    </location>
</feature>
<organism evidence="2 3">
    <name type="scientific">Opitutus terrae (strain DSM 11246 / JCM 15787 / PB90-1)</name>
    <dbReference type="NCBI Taxonomy" id="452637"/>
    <lineage>
        <taxon>Bacteria</taxon>
        <taxon>Pseudomonadati</taxon>
        <taxon>Verrucomicrobiota</taxon>
        <taxon>Opitutia</taxon>
        <taxon>Opitutales</taxon>
        <taxon>Opitutaceae</taxon>
        <taxon>Opitutus</taxon>
    </lineage>
</organism>
<evidence type="ECO:0000259" key="1">
    <source>
        <dbReference type="Pfam" id="PF00899"/>
    </source>
</evidence>
<dbReference type="PANTHER" id="PTHR43267:SF1">
    <property type="entry name" value="TRNA THREONYLCARBAMOYLADENOSINE DEHYDRATASE"/>
    <property type="match status" value="1"/>
</dbReference>
<dbReference type="Gene3D" id="3.40.50.720">
    <property type="entry name" value="NAD(P)-binding Rossmann-like Domain"/>
    <property type="match status" value="1"/>
</dbReference>
<dbReference type="STRING" id="452637.Oter_0251"/>
<sequence length="265" mass="28501">MAEFEERFSGVARLVGKAGLERLRVAHVCVVGVGGVGSWAVEGLARSGVGALTLIDLDDVCVTNTNRQMPALASTVGRPKVEVLAERVRDINPECRVTARPEFFTEASAEALLTGPFDFVIDAIDKMSKKALLIAEARQRGWRVLTVGGAGGRRDPTQICTGDLGDAGGDELLRQVRKKLRRDHGFAHGEQTGKMRWEVRCVWSSEPQVFPWADGNCAREREPGSELQLDCEAGFGTGVFVTGAFGLAAAGEVVRALAHADKVED</sequence>
<dbReference type="SUPFAM" id="SSF69572">
    <property type="entry name" value="Activating enzymes of the ubiquitin-like proteins"/>
    <property type="match status" value="1"/>
</dbReference>
<dbReference type="EMBL" id="CP001032">
    <property type="protein sequence ID" value="ACB73542.1"/>
    <property type="molecule type" value="Genomic_DNA"/>
</dbReference>
<dbReference type="OrthoDB" id="9804150at2"/>
<gene>
    <name evidence="2" type="ordered locus">Oter_0251</name>
</gene>
<dbReference type="GO" id="GO:0061504">
    <property type="term" value="P:cyclic threonylcarbamoyladenosine biosynthetic process"/>
    <property type="evidence" value="ECO:0007669"/>
    <property type="project" value="TreeGrafter"/>
</dbReference>